<dbReference type="GO" id="GO:0042941">
    <property type="term" value="P:D-alanine transmembrane transport"/>
    <property type="evidence" value="ECO:0007669"/>
    <property type="project" value="TreeGrafter"/>
</dbReference>
<accession>A0A024LRP5</accession>
<evidence type="ECO:0000256" key="1">
    <source>
        <dbReference type="ARBA" id="ARBA00004651"/>
    </source>
</evidence>
<evidence type="ECO:0000313" key="11">
    <source>
        <dbReference type="EMBL" id="CDP80087.1"/>
    </source>
</evidence>
<keyword evidence="7 10" id="KW-1133">Transmembrane helix</keyword>
<evidence type="ECO:0000256" key="7">
    <source>
        <dbReference type="ARBA" id="ARBA00022989"/>
    </source>
</evidence>
<dbReference type="CDD" id="cd06582">
    <property type="entry name" value="TM_PBP1_LivH_like"/>
    <property type="match status" value="1"/>
</dbReference>
<feature type="transmembrane region" description="Helical" evidence="10">
    <location>
        <begin position="49"/>
        <end position="77"/>
    </location>
</feature>
<keyword evidence="2" id="KW-0813">Transport</keyword>
<feature type="transmembrane region" description="Helical" evidence="10">
    <location>
        <begin position="332"/>
        <end position="351"/>
    </location>
</feature>
<feature type="transmembrane region" description="Helical" evidence="10">
    <location>
        <begin position="12"/>
        <end position="37"/>
    </location>
</feature>
<reference evidence="11" key="2">
    <citation type="submission" date="2014-05" db="EMBL/GenBank/DDBJ databases">
        <title>Genome sequencing of Bartonella spp. isolated from human blood.</title>
        <authorList>
            <person name="Raoult D."/>
        </authorList>
    </citation>
    <scope>NUCLEOTIDE SEQUENCE</scope>
    <source>
        <strain evidence="11">MVT06</strain>
    </source>
</reference>
<dbReference type="GO" id="GO:0015188">
    <property type="term" value="F:L-isoleucine transmembrane transporter activity"/>
    <property type="evidence" value="ECO:0007669"/>
    <property type="project" value="TreeGrafter"/>
</dbReference>
<keyword evidence="3" id="KW-1003">Cell membrane</keyword>
<keyword evidence="8 10" id="KW-0472">Membrane</keyword>
<dbReference type="GO" id="GO:0015808">
    <property type="term" value="P:L-alanine transport"/>
    <property type="evidence" value="ECO:0007669"/>
    <property type="project" value="TreeGrafter"/>
</dbReference>
<comment type="subcellular location">
    <subcellularLocation>
        <location evidence="1">Cell membrane</location>
        <topology evidence="1">Multi-pass membrane protein</topology>
    </subcellularLocation>
</comment>
<name>A0A024LRP5_9HYPH</name>
<evidence type="ECO:0000256" key="5">
    <source>
        <dbReference type="ARBA" id="ARBA00022692"/>
    </source>
</evidence>
<keyword evidence="6" id="KW-0029">Amino-acid transport</keyword>
<feature type="transmembrane region" description="Helical" evidence="10">
    <location>
        <begin position="252"/>
        <end position="272"/>
    </location>
</feature>
<dbReference type="GO" id="GO:0005304">
    <property type="term" value="F:L-valine transmembrane transporter activity"/>
    <property type="evidence" value="ECO:0007669"/>
    <property type="project" value="TreeGrafter"/>
</dbReference>
<dbReference type="InterPro" id="IPR052157">
    <property type="entry name" value="BCAA_transport_permease"/>
</dbReference>
<organism evidence="11">
    <name type="scientific">Bartonella schoenbuchensis</name>
    <dbReference type="NCBI Taxonomy" id="165694"/>
    <lineage>
        <taxon>Bacteria</taxon>
        <taxon>Pseudomonadati</taxon>
        <taxon>Pseudomonadota</taxon>
        <taxon>Alphaproteobacteria</taxon>
        <taxon>Hyphomicrobiales</taxon>
        <taxon>Bartonellaceae</taxon>
        <taxon>Bartonella</taxon>
    </lineage>
</organism>
<evidence type="ECO:0000256" key="10">
    <source>
        <dbReference type="SAM" id="Phobius"/>
    </source>
</evidence>
<dbReference type="GO" id="GO:0005886">
    <property type="term" value="C:plasma membrane"/>
    <property type="evidence" value="ECO:0007669"/>
    <property type="project" value="UniProtKB-SubCell"/>
</dbReference>
<feature type="transmembrane region" description="Helical" evidence="10">
    <location>
        <begin position="151"/>
        <end position="173"/>
    </location>
</feature>
<feature type="transmembrane region" description="Helical" evidence="10">
    <location>
        <begin position="204"/>
        <end position="223"/>
    </location>
</feature>
<dbReference type="InterPro" id="IPR001851">
    <property type="entry name" value="ABC_transp_permease"/>
</dbReference>
<reference evidence="11" key="1">
    <citation type="submission" date="2013-11" db="EMBL/GenBank/DDBJ databases">
        <authorList>
            <person name="GENOMES U."/>
        </authorList>
    </citation>
    <scope>NUCLEOTIDE SEQUENCE</scope>
    <source>
        <strain evidence="11">MVT06</strain>
    </source>
</reference>
<feature type="transmembrane region" description="Helical" evidence="10">
    <location>
        <begin position="117"/>
        <end position="139"/>
    </location>
</feature>
<keyword evidence="4" id="KW-0997">Cell inner membrane</keyword>
<keyword evidence="5 10" id="KW-0812">Transmembrane</keyword>
<evidence type="ECO:0000256" key="2">
    <source>
        <dbReference type="ARBA" id="ARBA00022448"/>
    </source>
</evidence>
<evidence type="ECO:0000256" key="4">
    <source>
        <dbReference type="ARBA" id="ARBA00022519"/>
    </source>
</evidence>
<dbReference type="PANTHER" id="PTHR11795:SF371">
    <property type="entry name" value="HIGH-AFFINITY BRANCHED-CHAIN AMINO ACID TRANSPORT SYSTEM PERMEASE PROTEIN LIVH"/>
    <property type="match status" value="1"/>
</dbReference>
<dbReference type="Pfam" id="PF02653">
    <property type="entry name" value="BPD_transp_2"/>
    <property type="match status" value="1"/>
</dbReference>
<dbReference type="GO" id="GO:1903806">
    <property type="term" value="P:L-isoleucine import across plasma membrane"/>
    <property type="evidence" value="ECO:0007669"/>
    <property type="project" value="TreeGrafter"/>
</dbReference>
<dbReference type="PANTHER" id="PTHR11795">
    <property type="entry name" value="BRANCHED-CHAIN AMINO ACID TRANSPORT SYSTEM PERMEASE PROTEIN LIVH"/>
    <property type="match status" value="1"/>
</dbReference>
<comment type="similarity">
    <text evidence="9">Belongs to the binding-protein-dependent transport system permease family. LivHM subfamily.</text>
</comment>
<dbReference type="GO" id="GO:0015192">
    <property type="term" value="F:L-phenylalanine transmembrane transporter activity"/>
    <property type="evidence" value="ECO:0007669"/>
    <property type="project" value="TreeGrafter"/>
</dbReference>
<evidence type="ECO:0000256" key="9">
    <source>
        <dbReference type="ARBA" id="ARBA00037998"/>
    </source>
</evidence>
<evidence type="ECO:0000256" key="8">
    <source>
        <dbReference type="ARBA" id="ARBA00023136"/>
    </source>
</evidence>
<sequence>MNTEMFIQHFFNALALGSLYGLIAIGYTMVYGILRLINFAHGDIFMLGAYFVFFSTISFMPAWVAVLLILLALLIYYSVFIGFKKRPEIYWIAILFILILGLIYYSKIAQQNFTPIWILAICFSIFITSALGIAVDQCAYKPLRNAPRISVLISAIGISFFIENLATVLFSGVPKGVKQPDFLVTPIQWHFGQGSDAIIRISPMSFIVPVVSFILVVLLLWIIHRTKPGIAMRAISHDIETARLMGVSVNKIIAFTFAIGSALGAIAGIMWALRYPQIQPYMGILPGLKAFIATVIGGIGSILGAMLGGLLLGFLEIMIIAFFPALSGYRDAFAFILLIVILLVMPTGLMGKKSQEKI</sequence>
<gene>
    <name evidence="11" type="primary">livH</name>
    <name evidence="11" type="ORF">BN1046_01000</name>
</gene>
<dbReference type="EMBL" id="HG977196">
    <property type="protein sequence ID" value="CDP80087.1"/>
    <property type="molecule type" value="Genomic_DNA"/>
</dbReference>
<dbReference type="AlphaFoldDB" id="A0A024LRP5"/>
<proteinExistence type="inferred from homology"/>
<evidence type="ECO:0000256" key="6">
    <source>
        <dbReference type="ARBA" id="ARBA00022970"/>
    </source>
</evidence>
<feature type="transmembrane region" description="Helical" evidence="10">
    <location>
        <begin position="89"/>
        <end position="105"/>
    </location>
</feature>
<evidence type="ECO:0000256" key="3">
    <source>
        <dbReference type="ARBA" id="ARBA00022475"/>
    </source>
</evidence>
<dbReference type="GO" id="GO:0015190">
    <property type="term" value="F:L-leucine transmembrane transporter activity"/>
    <property type="evidence" value="ECO:0007669"/>
    <property type="project" value="TreeGrafter"/>
</dbReference>
<protein>
    <submittedName>
        <fullName evidence="11">Branched chain amino acid ABC transporter, permease protein</fullName>
    </submittedName>
</protein>